<dbReference type="OrthoDB" id="9798081at2"/>
<dbReference type="STRING" id="1856638.A9Q68_00215"/>
<dbReference type="PROSITE" id="PS51186">
    <property type="entry name" value="GNAT"/>
    <property type="match status" value="1"/>
</dbReference>
<dbReference type="AlphaFoldDB" id="A0A1L8MMN4"/>
<comment type="caution">
    <text evidence="5">The sequence shown here is derived from an EMBL/GenBank/DDBJ whole genome shotgun (WGS) entry which is preliminary data.</text>
</comment>
<evidence type="ECO:0000256" key="1">
    <source>
        <dbReference type="ARBA" id="ARBA00022679"/>
    </source>
</evidence>
<dbReference type="InterPro" id="IPR051531">
    <property type="entry name" value="N-acetyltransferase"/>
</dbReference>
<keyword evidence="6" id="KW-1185">Reference proteome</keyword>
<dbReference type="GO" id="GO:0005737">
    <property type="term" value="C:cytoplasm"/>
    <property type="evidence" value="ECO:0007669"/>
    <property type="project" value="TreeGrafter"/>
</dbReference>
<accession>A0A1L8MMN4</accession>
<feature type="domain" description="N-acetyltransferase" evidence="4">
    <location>
        <begin position="21"/>
        <end position="187"/>
    </location>
</feature>
<dbReference type="InterPro" id="IPR016181">
    <property type="entry name" value="Acyl_CoA_acyltransferase"/>
</dbReference>
<dbReference type="PANTHER" id="PTHR43792:SF8">
    <property type="entry name" value="[RIBOSOMAL PROTEIN US5]-ALANINE N-ACETYLTRANSFERASE"/>
    <property type="match status" value="1"/>
</dbReference>
<organism evidence="5 6">
    <name type="scientific">Streptococcus bovimastitidis</name>
    <dbReference type="NCBI Taxonomy" id="1856638"/>
    <lineage>
        <taxon>Bacteria</taxon>
        <taxon>Bacillati</taxon>
        <taxon>Bacillota</taxon>
        <taxon>Bacilli</taxon>
        <taxon>Lactobacillales</taxon>
        <taxon>Streptococcaceae</taxon>
        <taxon>Streptococcus</taxon>
    </lineage>
</organism>
<dbReference type="Proteomes" id="UP000182015">
    <property type="component" value="Unassembled WGS sequence"/>
</dbReference>
<protein>
    <submittedName>
        <fullName evidence="5">GNAT family acetyltransferase</fullName>
    </submittedName>
</protein>
<dbReference type="Pfam" id="PF13302">
    <property type="entry name" value="Acetyltransf_3"/>
    <property type="match status" value="1"/>
</dbReference>
<dbReference type="CDD" id="cd04301">
    <property type="entry name" value="NAT_SF"/>
    <property type="match status" value="1"/>
</dbReference>
<sequence length="196" mass="22583">MIKIKGDIENNQLPDIETERLILRGRRLSDAEAIFAFAKLAEVSYPAGFPPVATIEDEIHYLDTIYPENLKKEKLPSGYGITLKDQDKVIGSVDFNHRHEDDVFEIGYLLHPDYWGQGIVPEAAQALLEYGFTKLQLHKIELACYSYNKQSQAVADKLGFTLEARVRDRKDAQDNRCDDLRYGLLKTEWEKRHENI</sequence>
<evidence type="ECO:0000313" key="5">
    <source>
        <dbReference type="EMBL" id="OJF72001.1"/>
    </source>
</evidence>
<reference evidence="6" key="1">
    <citation type="submission" date="2016-06" db="EMBL/GenBank/DDBJ databases">
        <authorList>
            <person name="de Vries S.P.W."/>
            <person name="Hadjirin N.F."/>
            <person name="Lay E.M."/>
            <person name="Zadoks R.N."/>
            <person name="Peacock S.J."/>
            <person name="Parkhill J."/>
            <person name="Grant A.J."/>
            <person name="Mcdougall S."/>
            <person name="Holmes M.A."/>
        </authorList>
    </citation>
    <scope>NUCLEOTIDE SEQUENCE [LARGE SCALE GENOMIC DNA]</scope>
    <source>
        <strain evidence="6">NZ1587</strain>
    </source>
</reference>
<evidence type="ECO:0000259" key="4">
    <source>
        <dbReference type="PROSITE" id="PS51186"/>
    </source>
</evidence>
<dbReference type="PANTHER" id="PTHR43792">
    <property type="entry name" value="GNAT FAMILY, PUTATIVE (AFU_ORTHOLOGUE AFUA_3G00765)-RELATED-RELATED"/>
    <property type="match status" value="1"/>
</dbReference>
<evidence type="ECO:0000256" key="2">
    <source>
        <dbReference type="ARBA" id="ARBA00023315"/>
    </source>
</evidence>
<keyword evidence="2" id="KW-0012">Acyltransferase</keyword>
<dbReference type="SUPFAM" id="SSF55729">
    <property type="entry name" value="Acyl-CoA N-acyltransferases (Nat)"/>
    <property type="match status" value="1"/>
</dbReference>
<keyword evidence="1 5" id="KW-0808">Transferase</keyword>
<dbReference type="GO" id="GO:0008999">
    <property type="term" value="F:protein-N-terminal-alanine acetyltransferase activity"/>
    <property type="evidence" value="ECO:0007669"/>
    <property type="project" value="TreeGrafter"/>
</dbReference>
<dbReference type="InterPro" id="IPR000182">
    <property type="entry name" value="GNAT_dom"/>
</dbReference>
<dbReference type="Gene3D" id="3.40.630.30">
    <property type="match status" value="1"/>
</dbReference>
<gene>
    <name evidence="5" type="ORF">A9Q68_00215</name>
</gene>
<dbReference type="EMBL" id="LZDD01000001">
    <property type="protein sequence ID" value="OJF72001.1"/>
    <property type="molecule type" value="Genomic_DNA"/>
</dbReference>
<evidence type="ECO:0000313" key="6">
    <source>
        <dbReference type="Proteomes" id="UP000182015"/>
    </source>
</evidence>
<evidence type="ECO:0000256" key="3">
    <source>
        <dbReference type="ARBA" id="ARBA00038502"/>
    </source>
</evidence>
<proteinExistence type="inferred from homology"/>
<comment type="similarity">
    <text evidence="3">Belongs to the acetyltransferase family. RimJ subfamily.</text>
</comment>
<name>A0A1L8MMN4_9STRE</name>
<dbReference type="RefSeq" id="WP_046388284.1">
    <property type="nucleotide sequence ID" value="NZ_LZDD01000001.1"/>
</dbReference>